<evidence type="ECO:0000256" key="5">
    <source>
        <dbReference type="ARBA" id="ARBA00022750"/>
    </source>
</evidence>
<feature type="transmembrane region" description="Helical" evidence="9">
    <location>
        <begin position="60"/>
        <end position="78"/>
    </location>
</feature>
<comment type="pathway">
    <text evidence="9">Protein modification; lipoprotein biosynthesis (signal peptide cleavage).</text>
</comment>
<feature type="active site" evidence="9">
    <location>
        <position position="112"/>
    </location>
</feature>
<evidence type="ECO:0000256" key="6">
    <source>
        <dbReference type="ARBA" id="ARBA00022801"/>
    </source>
</evidence>
<name>A0A0R1P3H0_9LACO</name>
<organism evidence="12 13">
    <name type="scientific">Limosilactobacillus frumenti DSM 13145</name>
    <dbReference type="NCBI Taxonomy" id="1423746"/>
    <lineage>
        <taxon>Bacteria</taxon>
        <taxon>Bacillati</taxon>
        <taxon>Bacillota</taxon>
        <taxon>Bacilli</taxon>
        <taxon>Lactobacillales</taxon>
        <taxon>Lactobacillaceae</taxon>
        <taxon>Limosilactobacillus</taxon>
    </lineage>
</organism>
<dbReference type="PRINTS" id="PR00781">
    <property type="entry name" value="LIPOSIGPTASE"/>
</dbReference>
<dbReference type="HAMAP" id="MF_00161">
    <property type="entry name" value="LspA"/>
    <property type="match status" value="1"/>
</dbReference>
<sequence length="147" mass="16281">MIGLDLVLILVLVGLDQWVKVLVSTHFAEGSLHVLIPGVLGLTNLHNNGAAWSMLAGQQGFFAILTIVVLIVLGYLLWRYRKQRWLSIALSLMTAGAIGNFIDRMLQGYVVDMFQLLPVYFPVFNVADSCLTIGVIILIVLVLREDD</sequence>
<comment type="function">
    <text evidence="9 10">This protein specifically catalyzes the removal of signal peptides from prolipoproteins.</text>
</comment>
<dbReference type="STRING" id="1423746.FD27_GL000909"/>
<proteinExistence type="inferred from homology"/>
<dbReference type="AlphaFoldDB" id="A0A0R1P3H0"/>
<feature type="transmembrane region" description="Helical" evidence="9">
    <location>
        <begin position="122"/>
        <end position="143"/>
    </location>
</feature>
<dbReference type="GO" id="GO:0004190">
    <property type="term" value="F:aspartic-type endopeptidase activity"/>
    <property type="evidence" value="ECO:0007669"/>
    <property type="project" value="UniProtKB-UniRule"/>
</dbReference>
<keyword evidence="4 9" id="KW-0812">Transmembrane</keyword>
<evidence type="ECO:0000256" key="9">
    <source>
        <dbReference type="HAMAP-Rule" id="MF_00161"/>
    </source>
</evidence>
<dbReference type="OrthoDB" id="9810259at2"/>
<dbReference type="UniPathway" id="UPA00665"/>
<keyword evidence="5 9" id="KW-0064">Aspartyl protease</keyword>
<evidence type="ECO:0000256" key="2">
    <source>
        <dbReference type="ARBA" id="ARBA00022475"/>
    </source>
</evidence>
<comment type="similarity">
    <text evidence="1 9 11">Belongs to the peptidase A8 family.</text>
</comment>
<accession>A0A0R1P3H0</accession>
<evidence type="ECO:0000256" key="1">
    <source>
        <dbReference type="ARBA" id="ARBA00006139"/>
    </source>
</evidence>
<evidence type="ECO:0000256" key="10">
    <source>
        <dbReference type="RuleBase" id="RU000594"/>
    </source>
</evidence>
<dbReference type="GO" id="GO:0006508">
    <property type="term" value="P:proteolysis"/>
    <property type="evidence" value="ECO:0007669"/>
    <property type="project" value="UniProtKB-KW"/>
</dbReference>
<dbReference type="PROSITE" id="PS00855">
    <property type="entry name" value="SPASE_II"/>
    <property type="match status" value="1"/>
</dbReference>
<comment type="subcellular location">
    <subcellularLocation>
        <location evidence="9">Cell membrane</location>
        <topology evidence="9">Multi-pass membrane protein</topology>
    </subcellularLocation>
</comment>
<keyword evidence="3 9" id="KW-0645">Protease</keyword>
<evidence type="ECO:0000256" key="11">
    <source>
        <dbReference type="RuleBase" id="RU004181"/>
    </source>
</evidence>
<evidence type="ECO:0000256" key="3">
    <source>
        <dbReference type="ARBA" id="ARBA00022670"/>
    </source>
</evidence>
<evidence type="ECO:0000313" key="13">
    <source>
        <dbReference type="Proteomes" id="UP000051445"/>
    </source>
</evidence>
<feature type="transmembrane region" description="Helical" evidence="9">
    <location>
        <begin position="85"/>
        <end position="102"/>
    </location>
</feature>
<comment type="caution">
    <text evidence="9">Lacks conserved residue(s) required for the propagation of feature annotation.</text>
</comment>
<evidence type="ECO:0000256" key="8">
    <source>
        <dbReference type="ARBA" id="ARBA00023136"/>
    </source>
</evidence>
<dbReference type="EC" id="3.4.23.36" evidence="9"/>
<comment type="catalytic activity">
    <reaction evidence="9 10">
        <text>Release of signal peptides from bacterial membrane prolipoproteins. Hydrolyzes -Xaa-Yaa-Zaa-|-(S,diacylglyceryl)Cys-, in which Xaa is hydrophobic (preferably Leu), and Yaa (Ala or Ser) and Zaa (Gly or Ala) have small, neutral side chains.</text>
        <dbReference type="EC" id="3.4.23.36"/>
    </reaction>
</comment>
<dbReference type="EMBL" id="AZER01000016">
    <property type="protein sequence ID" value="KRL27159.1"/>
    <property type="molecule type" value="Genomic_DNA"/>
</dbReference>
<keyword evidence="8 9" id="KW-0472">Membrane</keyword>
<evidence type="ECO:0000313" key="12">
    <source>
        <dbReference type="EMBL" id="KRL27159.1"/>
    </source>
</evidence>
<protein>
    <recommendedName>
        <fullName evidence="9">Lipoprotein signal peptidase</fullName>
        <ecNumber evidence="9">3.4.23.36</ecNumber>
    </recommendedName>
    <alternativeName>
        <fullName evidence="9">Prolipoprotein signal peptidase</fullName>
    </alternativeName>
    <alternativeName>
        <fullName evidence="9">Signal peptidase II</fullName>
        <shortName evidence="9">SPase II</shortName>
    </alternativeName>
</protein>
<dbReference type="Pfam" id="PF01252">
    <property type="entry name" value="Peptidase_A8"/>
    <property type="match status" value="1"/>
</dbReference>
<dbReference type="Proteomes" id="UP000051445">
    <property type="component" value="Unassembled WGS sequence"/>
</dbReference>
<dbReference type="InterPro" id="IPR001872">
    <property type="entry name" value="Peptidase_A8"/>
</dbReference>
<dbReference type="PATRIC" id="fig|1423746.3.peg.920"/>
<evidence type="ECO:0000256" key="7">
    <source>
        <dbReference type="ARBA" id="ARBA00022989"/>
    </source>
</evidence>
<feature type="active site" evidence="9">
    <location>
        <position position="128"/>
    </location>
</feature>
<keyword evidence="7 9" id="KW-1133">Transmembrane helix</keyword>
<dbReference type="GO" id="GO:0005886">
    <property type="term" value="C:plasma membrane"/>
    <property type="evidence" value="ECO:0007669"/>
    <property type="project" value="UniProtKB-SubCell"/>
</dbReference>
<evidence type="ECO:0000256" key="4">
    <source>
        <dbReference type="ARBA" id="ARBA00022692"/>
    </source>
</evidence>
<dbReference type="PANTHER" id="PTHR33695:SF1">
    <property type="entry name" value="LIPOPROTEIN SIGNAL PEPTIDASE"/>
    <property type="match status" value="1"/>
</dbReference>
<keyword evidence="2 9" id="KW-1003">Cell membrane</keyword>
<gene>
    <name evidence="9" type="primary">lspA</name>
    <name evidence="12" type="ORF">FD27_GL000909</name>
</gene>
<dbReference type="PANTHER" id="PTHR33695">
    <property type="entry name" value="LIPOPROTEIN SIGNAL PEPTIDASE"/>
    <property type="match status" value="1"/>
</dbReference>
<keyword evidence="6 9" id="KW-0378">Hydrolase</keyword>
<comment type="caution">
    <text evidence="12">The sequence shown here is derived from an EMBL/GenBank/DDBJ whole genome shotgun (WGS) entry which is preliminary data.</text>
</comment>
<dbReference type="NCBIfam" id="TIGR00077">
    <property type="entry name" value="lspA"/>
    <property type="match status" value="1"/>
</dbReference>
<keyword evidence="13" id="KW-1185">Reference proteome</keyword>
<reference evidence="12 13" key="1">
    <citation type="journal article" date="2015" name="Genome Announc.">
        <title>Expanding the biotechnology potential of lactobacilli through comparative genomics of 213 strains and associated genera.</title>
        <authorList>
            <person name="Sun Z."/>
            <person name="Harris H.M."/>
            <person name="McCann A."/>
            <person name="Guo C."/>
            <person name="Argimon S."/>
            <person name="Zhang W."/>
            <person name="Yang X."/>
            <person name="Jeffery I.B."/>
            <person name="Cooney J.C."/>
            <person name="Kagawa T.F."/>
            <person name="Liu W."/>
            <person name="Song Y."/>
            <person name="Salvetti E."/>
            <person name="Wrobel A."/>
            <person name="Rasinkangas P."/>
            <person name="Parkhill J."/>
            <person name="Rea M.C."/>
            <person name="O'Sullivan O."/>
            <person name="Ritari J."/>
            <person name="Douillard F.P."/>
            <person name="Paul Ross R."/>
            <person name="Yang R."/>
            <person name="Briner A.E."/>
            <person name="Felis G.E."/>
            <person name="de Vos W.M."/>
            <person name="Barrangou R."/>
            <person name="Klaenhammer T.R."/>
            <person name="Caufield P.W."/>
            <person name="Cui Y."/>
            <person name="Zhang H."/>
            <person name="O'Toole P.W."/>
        </authorList>
    </citation>
    <scope>NUCLEOTIDE SEQUENCE [LARGE SCALE GENOMIC DNA]</scope>
    <source>
        <strain evidence="12 13">DSM 13145</strain>
    </source>
</reference>